<name>A0ABV5KMA6_9BACL</name>
<evidence type="ECO:0000313" key="3">
    <source>
        <dbReference type="Proteomes" id="UP001589747"/>
    </source>
</evidence>
<dbReference type="CDD" id="cd04301">
    <property type="entry name" value="NAT_SF"/>
    <property type="match status" value="1"/>
</dbReference>
<dbReference type="InterPro" id="IPR000182">
    <property type="entry name" value="GNAT_dom"/>
</dbReference>
<dbReference type="SUPFAM" id="SSF55729">
    <property type="entry name" value="Acyl-CoA N-acyltransferases (Nat)"/>
    <property type="match status" value="1"/>
</dbReference>
<dbReference type="EC" id="2.3.1.-" evidence="2"/>
<evidence type="ECO:0000313" key="2">
    <source>
        <dbReference type="EMBL" id="MFB9326040.1"/>
    </source>
</evidence>
<organism evidence="2 3">
    <name type="scientific">Paenibacillus aurantiacus</name>
    <dbReference type="NCBI Taxonomy" id="1936118"/>
    <lineage>
        <taxon>Bacteria</taxon>
        <taxon>Bacillati</taxon>
        <taxon>Bacillota</taxon>
        <taxon>Bacilli</taxon>
        <taxon>Bacillales</taxon>
        <taxon>Paenibacillaceae</taxon>
        <taxon>Paenibacillus</taxon>
    </lineage>
</organism>
<dbReference type="Proteomes" id="UP001589747">
    <property type="component" value="Unassembled WGS sequence"/>
</dbReference>
<feature type="domain" description="N-acetyltransferase" evidence="1">
    <location>
        <begin position="1"/>
        <end position="157"/>
    </location>
</feature>
<dbReference type="Gene3D" id="3.40.630.30">
    <property type="match status" value="1"/>
</dbReference>
<dbReference type="InterPro" id="IPR050276">
    <property type="entry name" value="MshD_Acetyltransferase"/>
</dbReference>
<dbReference type="PROSITE" id="PS51186">
    <property type="entry name" value="GNAT"/>
    <property type="match status" value="1"/>
</dbReference>
<dbReference type="GO" id="GO:0016746">
    <property type="term" value="F:acyltransferase activity"/>
    <property type="evidence" value="ECO:0007669"/>
    <property type="project" value="UniProtKB-KW"/>
</dbReference>
<dbReference type="InterPro" id="IPR016181">
    <property type="entry name" value="Acyl_CoA_acyltransferase"/>
</dbReference>
<gene>
    <name evidence="2" type="ORF">ACFFSY_08975</name>
</gene>
<dbReference type="Pfam" id="PF00583">
    <property type="entry name" value="Acetyltransf_1"/>
    <property type="match status" value="1"/>
</dbReference>
<dbReference type="PANTHER" id="PTHR43617">
    <property type="entry name" value="L-AMINO ACID N-ACETYLTRANSFERASE"/>
    <property type="match status" value="1"/>
</dbReference>
<reference evidence="2 3" key="1">
    <citation type="submission" date="2024-09" db="EMBL/GenBank/DDBJ databases">
        <authorList>
            <person name="Sun Q."/>
            <person name="Mori K."/>
        </authorList>
    </citation>
    <scope>NUCLEOTIDE SEQUENCE [LARGE SCALE GENOMIC DNA]</scope>
    <source>
        <strain evidence="2 3">TISTR 2452</strain>
    </source>
</reference>
<dbReference type="EMBL" id="JBHMDO010000017">
    <property type="protein sequence ID" value="MFB9326040.1"/>
    <property type="molecule type" value="Genomic_DNA"/>
</dbReference>
<dbReference type="PANTHER" id="PTHR43617:SF35">
    <property type="entry name" value="[RIBOSOMAL PROTEIN BS18]-ALANINE N-ACETYLTRANSFERASE"/>
    <property type="match status" value="1"/>
</dbReference>
<sequence length="157" mass="17998">MIRTMPAIESDASFLYQLFVHTRLEEMQAWAWDETMQQQFLNMQWTARQHSYSLQYPAAEQLILHVRDERVGQALVNRTDSNLTLVDITVLPAYRGLGIGTAFIQELLSEAEAGAKNIHLSVLPDNPALRLYERLGFNKIESSSLHIQMVWSPVPTR</sequence>
<protein>
    <submittedName>
        <fullName evidence="2">GNAT family N-acetyltransferase</fullName>
        <ecNumber evidence="2">2.3.1.-</ecNumber>
    </submittedName>
</protein>
<proteinExistence type="predicted"/>
<keyword evidence="2" id="KW-0808">Transferase</keyword>
<keyword evidence="2" id="KW-0012">Acyltransferase</keyword>
<dbReference type="RefSeq" id="WP_377492955.1">
    <property type="nucleotide sequence ID" value="NZ_JBHMDO010000017.1"/>
</dbReference>
<comment type="caution">
    <text evidence="2">The sequence shown here is derived from an EMBL/GenBank/DDBJ whole genome shotgun (WGS) entry which is preliminary data.</text>
</comment>
<keyword evidence="3" id="KW-1185">Reference proteome</keyword>
<evidence type="ECO:0000259" key="1">
    <source>
        <dbReference type="PROSITE" id="PS51186"/>
    </source>
</evidence>
<accession>A0ABV5KMA6</accession>